<dbReference type="PANTHER" id="PTHR33127:SF37">
    <property type="entry name" value="DUF295 DOMAIN-CONTAINING PROTEIN"/>
    <property type="match status" value="1"/>
</dbReference>
<reference evidence="2 3" key="1">
    <citation type="submission" date="2019-11" db="EMBL/GenBank/DDBJ databases">
        <title>Whole genome sequence of Oryza granulata.</title>
        <authorList>
            <person name="Li W."/>
        </authorList>
    </citation>
    <scope>NUCLEOTIDE SEQUENCE [LARGE SCALE GENOMIC DNA]</scope>
    <source>
        <strain evidence="3">cv. Menghai</strain>
        <tissue evidence="2">Leaf</tissue>
    </source>
</reference>
<dbReference type="AlphaFoldDB" id="A0A6G1F287"/>
<dbReference type="Pfam" id="PF03478">
    <property type="entry name" value="Beta-prop_KIB1-4"/>
    <property type="match status" value="1"/>
</dbReference>
<protein>
    <recommendedName>
        <fullName evidence="1">KIB1-4 beta-propeller domain-containing protein</fullName>
    </recommendedName>
</protein>
<dbReference type="Proteomes" id="UP000479710">
    <property type="component" value="Unassembled WGS sequence"/>
</dbReference>
<evidence type="ECO:0000313" key="3">
    <source>
        <dbReference type="Proteomes" id="UP000479710"/>
    </source>
</evidence>
<dbReference type="OrthoDB" id="683321at2759"/>
<feature type="domain" description="KIB1-4 beta-propeller" evidence="1">
    <location>
        <begin position="25"/>
        <end position="192"/>
    </location>
</feature>
<dbReference type="InterPro" id="IPR005174">
    <property type="entry name" value="KIB1-4_b-propeller"/>
</dbReference>
<keyword evidence="3" id="KW-1185">Reference proteome</keyword>
<organism evidence="2 3">
    <name type="scientific">Oryza meyeriana var. granulata</name>
    <dbReference type="NCBI Taxonomy" id="110450"/>
    <lineage>
        <taxon>Eukaryota</taxon>
        <taxon>Viridiplantae</taxon>
        <taxon>Streptophyta</taxon>
        <taxon>Embryophyta</taxon>
        <taxon>Tracheophyta</taxon>
        <taxon>Spermatophyta</taxon>
        <taxon>Magnoliopsida</taxon>
        <taxon>Liliopsida</taxon>
        <taxon>Poales</taxon>
        <taxon>Poaceae</taxon>
        <taxon>BOP clade</taxon>
        <taxon>Oryzoideae</taxon>
        <taxon>Oryzeae</taxon>
        <taxon>Oryzinae</taxon>
        <taxon>Oryza</taxon>
        <taxon>Oryza meyeriana</taxon>
    </lineage>
</organism>
<name>A0A6G1F287_9ORYZ</name>
<accession>A0A6G1F287</accession>
<comment type="caution">
    <text evidence="2">The sequence shown here is derived from an EMBL/GenBank/DDBJ whole genome shotgun (WGS) entry which is preliminary data.</text>
</comment>
<gene>
    <name evidence="2" type="ORF">E2562_038551</name>
</gene>
<dbReference type="EMBL" id="SPHZ02000002">
    <property type="protein sequence ID" value="KAF0930983.1"/>
    <property type="molecule type" value="Genomic_DNA"/>
</dbReference>
<evidence type="ECO:0000313" key="2">
    <source>
        <dbReference type="EMBL" id="KAF0930983.1"/>
    </source>
</evidence>
<evidence type="ECO:0000259" key="1">
    <source>
        <dbReference type="Pfam" id="PF03478"/>
    </source>
</evidence>
<proteinExistence type="predicted"/>
<sequence length="213" mass="24009">MLMYSISEEEIVSAADTPAVVADKDTEEFRAASTRTKNTIPAIAAVGGKLRFIFRESNQSKMCTIQLDFSPDRPPIAEFDELDEVDAKVALPEGIQSGDVWLLESDDELFQVYVCFLDFDDRKIGAVAVYRMDLSDELPAWRAVRDIGDRVFLLAGGVAATSCCASTCNLKRNRIYFMKNFRENDGDLCIYDLDEQTLDIIRVHDRHLDLKAH</sequence>
<dbReference type="PANTHER" id="PTHR33127">
    <property type="entry name" value="TRANSMEMBRANE PROTEIN"/>
    <property type="match status" value="1"/>
</dbReference>